<feature type="transmembrane region" description="Helical" evidence="21">
    <location>
        <begin position="341"/>
        <end position="362"/>
    </location>
</feature>
<accession>A0A1G1XMV3</accession>
<keyword evidence="6" id="KW-0808">Transferase</keyword>
<keyword evidence="3" id="KW-1003">Cell membrane</keyword>
<feature type="transmembrane region" description="Helical" evidence="21">
    <location>
        <begin position="50"/>
        <end position="69"/>
    </location>
</feature>
<dbReference type="GO" id="GO:0009252">
    <property type="term" value="P:peptidoglycan biosynthetic process"/>
    <property type="evidence" value="ECO:0007669"/>
    <property type="project" value="UniProtKB-KW"/>
</dbReference>
<proteinExistence type="inferred from homology"/>
<evidence type="ECO:0000313" key="22">
    <source>
        <dbReference type="EMBL" id="OGY41234.1"/>
    </source>
</evidence>
<dbReference type="GO" id="GO:0008955">
    <property type="term" value="F:peptidoglycan glycosyltransferase activity"/>
    <property type="evidence" value="ECO:0007669"/>
    <property type="project" value="UniProtKB-EC"/>
</dbReference>
<dbReference type="InterPro" id="IPR013437">
    <property type="entry name" value="FtsW"/>
</dbReference>
<evidence type="ECO:0000256" key="21">
    <source>
        <dbReference type="SAM" id="Phobius"/>
    </source>
</evidence>
<dbReference type="GO" id="GO:0032153">
    <property type="term" value="C:cell division site"/>
    <property type="evidence" value="ECO:0007669"/>
    <property type="project" value="TreeGrafter"/>
</dbReference>
<dbReference type="InterPro" id="IPR001182">
    <property type="entry name" value="FtsW/RodA"/>
</dbReference>
<keyword evidence="9" id="KW-0573">Peptidoglycan synthesis</keyword>
<dbReference type="GO" id="GO:0051301">
    <property type="term" value="P:cell division"/>
    <property type="evidence" value="ECO:0007669"/>
    <property type="project" value="UniProtKB-KW"/>
</dbReference>
<dbReference type="EMBL" id="MHHZ01000021">
    <property type="protein sequence ID" value="OGY41234.1"/>
    <property type="molecule type" value="Genomic_DNA"/>
</dbReference>
<feature type="transmembrane region" description="Helical" evidence="21">
    <location>
        <begin position="166"/>
        <end position="183"/>
    </location>
</feature>
<evidence type="ECO:0000256" key="5">
    <source>
        <dbReference type="ARBA" id="ARBA00022676"/>
    </source>
</evidence>
<keyword evidence="12" id="KW-0131">Cell cycle</keyword>
<evidence type="ECO:0000256" key="11">
    <source>
        <dbReference type="ARBA" id="ARBA00023136"/>
    </source>
</evidence>
<sequence>MNKNWHQPDFGFIIIFFLIIAFGLIMLSSASVSFSFEKFNDSYYLIKHQLIWGVLPGIIGFLFFCFFDYKILKKFAFSMLLISIGLLVLVFVPHVGAGYGTAKSWIDIFGVSFQPSELVKLTFLIYLASWLEKGGPQKAKDVSEGLIPFLVILGIIVVLMVLQPDLGTMTIIFLISFVVYYIGGADIKHLISVIIVSILGFFVLIKIAPYRAARLTIFLHPEFDPQGVGYHINQAFLAIGSGGFWGRGFGMSRQKFQYLPEVAGDSIFAIIAEELGFIISAMLILSYLYLMSRGLKIAQKAPDNFGKLLVIGIISWILIQTFVNIGAMVGLLPLTGVPLPFVSYGGTALAVLMSACGIVVNVSRQTRE</sequence>
<dbReference type="Proteomes" id="UP000176498">
    <property type="component" value="Unassembled WGS sequence"/>
</dbReference>
<dbReference type="PROSITE" id="PS00428">
    <property type="entry name" value="FTSW_RODA_SPOVE"/>
    <property type="match status" value="1"/>
</dbReference>
<evidence type="ECO:0000256" key="8">
    <source>
        <dbReference type="ARBA" id="ARBA00022960"/>
    </source>
</evidence>
<dbReference type="AlphaFoldDB" id="A0A1G1XMV3"/>
<evidence type="ECO:0000256" key="14">
    <source>
        <dbReference type="ARBA" id="ARBA00032370"/>
    </source>
</evidence>
<keyword evidence="7 21" id="KW-0812">Transmembrane</keyword>
<keyword evidence="10 21" id="KW-1133">Transmembrane helix</keyword>
<evidence type="ECO:0000256" key="3">
    <source>
        <dbReference type="ARBA" id="ARBA00022475"/>
    </source>
</evidence>
<evidence type="ECO:0000256" key="6">
    <source>
        <dbReference type="ARBA" id="ARBA00022679"/>
    </source>
</evidence>
<feature type="transmembrane region" description="Helical" evidence="21">
    <location>
        <begin position="76"/>
        <end position="96"/>
    </location>
</feature>
<evidence type="ECO:0000256" key="16">
    <source>
        <dbReference type="ARBA" id="ARBA00038053"/>
    </source>
</evidence>
<dbReference type="GO" id="GO:0071555">
    <property type="term" value="P:cell wall organization"/>
    <property type="evidence" value="ECO:0007669"/>
    <property type="project" value="UniProtKB-KW"/>
</dbReference>
<feature type="transmembrane region" description="Helical" evidence="21">
    <location>
        <begin position="308"/>
        <end position="329"/>
    </location>
</feature>
<comment type="pathway">
    <text evidence="2">Cell wall biogenesis; peptidoglycan biosynthesis.</text>
</comment>
<dbReference type="GO" id="GO:0015648">
    <property type="term" value="F:lipid-linked peptidoglycan transporter activity"/>
    <property type="evidence" value="ECO:0007669"/>
    <property type="project" value="TreeGrafter"/>
</dbReference>
<gene>
    <name evidence="22" type="ORF">A2Y82_02150</name>
</gene>
<evidence type="ECO:0000256" key="18">
    <source>
        <dbReference type="ARBA" id="ARBA00041418"/>
    </source>
</evidence>
<evidence type="ECO:0000256" key="13">
    <source>
        <dbReference type="ARBA" id="ARBA00023316"/>
    </source>
</evidence>
<feature type="transmembrane region" description="Helical" evidence="21">
    <location>
        <begin position="12"/>
        <end position="30"/>
    </location>
</feature>
<evidence type="ECO:0000256" key="2">
    <source>
        <dbReference type="ARBA" id="ARBA00004752"/>
    </source>
</evidence>
<keyword evidence="13" id="KW-0961">Cell wall biogenesis/degradation</keyword>
<keyword evidence="5" id="KW-0328">Glycosyltransferase</keyword>
<dbReference type="Pfam" id="PF01098">
    <property type="entry name" value="FTSW_RODA_SPOVE"/>
    <property type="match status" value="1"/>
</dbReference>
<evidence type="ECO:0000256" key="7">
    <source>
        <dbReference type="ARBA" id="ARBA00022692"/>
    </source>
</evidence>
<evidence type="ECO:0000256" key="10">
    <source>
        <dbReference type="ARBA" id="ARBA00022989"/>
    </source>
</evidence>
<comment type="similarity">
    <text evidence="16">Belongs to the SEDS family. FtsW subfamily.</text>
</comment>
<keyword evidence="4 22" id="KW-0132">Cell division</keyword>
<dbReference type="GO" id="GO:0005886">
    <property type="term" value="C:plasma membrane"/>
    <property type="evidence" value="ECO:0007669"/>
    <property type="project" value="UniProtKB-SubCell"/>
</dbReference>
<name>A0A1G1XMV3_9BACT</name>
<keyword evidence="8" id="KW-0133">Cell shape</keyword>
<evidence type="ECO:0000256" key="19">
    <source>
        <dbReference type="ARBA" id="ARBA00044770"/>
    </source>
</evidence>
<dbReference type="NCBIfam" id="TIGR02614">
    <property type="entry name" value="ftsW"/>
    <property type="match status" value="1"/>
</dbReference>
<evidence type="ECO:0000313" key="23">
    <source>
        <dbReference type="Proteomes" id="UP000176498"/>
    </source>
</evidence>
<comment type="subcellular location">
    <subcellularLocation>
        <location evidence="1">Cell membrane</location>
        <topology evidence="1">Multi-pass membrane protein</topology>
    </subcellularLocation>
</comment>
<dbReference type="GO" id="GO:0008360">
    <property type="term" value="P:regulation of cell shape"/>
    <property type="evidence" value="ECO:0007669"/>
    <property type="project" value="UniProtKB-KW"/>
</dbReference>
<evidence type="ECO:0000256" key="9">
    <source>
        <dbReference type="ARBA" id="ARBA00022984"/>
    </source>
</evidence>
<dbReference type="PANTHER" id="PTHR30474:SF2">
    <property type="entry name" value="PEPTIDOGLYCAN GLYCOSYLTRANSFERASE FTSW-RELATED"/>
    <property type="match status" value="1"/>
</dbReference>
<dbReference type="EC" id="2.4.99.28" evidence="19"/>
<evidence type="ECO:0000256" key="4">
    <source>
        <dbReference type="ARBA" id="ARBA00022618"/>
    </source>
</evidence>
<comment type="catalytic activity">
    <reaction evidence="20">
        <text>[GlcNAc-(1-&gt;4)-Mur2Ac(oyl-L-Ala-gamma-D-Glu-L-Lys-D-Ala-D-Ala)](n)-di-trans,octa-cis-undecaprenyl diphosphate + beta-D-GlcNAc-(1-&gt;4)-Mur2Ac(oyl-L-Ala-gamma-D-Glu-L-Lys-D-Ala-D-Ala)-di-trans,octa-cis-undecaprenyl diphosphate = [GlcNAc-(1-&gt;4)-Mur2Ac(oyl-L-Ala-gamma-D-Glu-L-Lys-D-Ala-D-Ala)](n+1)-di-trans,octa-cis-undecaprenyl diphosphate + di-trans,octa-cis-undecaprenyl diphosphate + H(+)</text>
        <dbReference type="Rhea" id="RHEA:23708"/>
        <dbReference type="Rhea" id="RHEA-COMP:9602"/>
        <dbReference type="Rhea" id="RHEA-COMP:9603"/>
        <dbReference type="ChEBI" id="CHEBI:15378"/>
        <dbReference type="ChEBI" id="CHEBI:58405"/>
        <dbReference type="ChEBI" id="CHEBI:60033"/>
        <dbReference type="ChEBI" id="CHEBI:78435"/>
        <dbReference type="EC" id="2.4.99.28"/>
    </reaction>
</comment>
<protein>
    <recommendedName>
        <fullName evidence="17">Probable peptidoglycan glycosyltransferase FtsW</fullName>
        <ecNumber evidence="19">2.4.99.28</ecNumber>
    </recommendedName>
    <alternativeName>
        <fullName evidence="18">Cell division protein FtsW</fullName>
    </alternativeName>
    <alternativeName>
        <fullName evidence="15">Cell wall polymerase</fullName>
    </alternativeName>
    <alternativeName>
        <fullName evidence="14">Peptidoglycan polymerase</fullName>
    </alternativeName>
</protein>
<dbReference type="PANTHER" id="PTHR30474">
    <property type="entry name" value="CELL CYCLE PROTEIN"/>
    <property type="match status" value="1"/>
</dbReference>
<reference evidence="22 23" key="1">
    <citation type="journal article" date="2016" name="Nat. Commun.">
        <title>Thousands of microbial genomes shed light on interconnected biogeochemical processes in an aquifer system.</title>
        <authorList>
            <person name="Anantharaman K."/>
            <person name="Brown C.T."/>
            <person name="Hug L.A."/>
            <person name="Sharon I."/>
            <person name="Castelle C.J."/>
            <person name="Probst A.J."/>
            <person name="Thomas B.C."/>
            <person name="Singh A."/>
            <person name="Wilkins M.J."/>
            <person name="Karaoz U."/>
            <person name="Brodie E.L."/>
            <person name="Williams K.H."/>
            <person name="Hubbard S.S."/>
            <person name="Banfield J.F."/>
        </authorList>
    </citation>
    <scope>NUCLEOTIDE SEQUENCE [LARGE SCALE GENOMIC DNA]</scope>
</reference>
<evidence type="ECO:0000256" key="17">
    <source>
        <dbReference type="ARBA" id="ARBA00041185"/>
    </source>
</evidence>
<feature type="transmembrane region" description="Helical" evidence="21">
    <location>
        <begin position="108"/>
        <end position="130"/>
    </location>
</feature>
<evidence type="ECO:0000256" key="20">
    <source>
        <dbReference type="ARBA" id="ARBA00049902"/>
    </source>
</evidence>
<organism evidence="22 23">
    <name type="scientific">Candidatus Buchananbacteria bacterium RBG_13_36_9</name>
    <dbReference type="NCBI Taxonomy" id="1797530"/>
    <lineage>
        <taxon>Bacteria</taxon>
        <taxon>Candidatus Buchananiibacteriota</taxon>
    </lineage>
</organism>
<keyword evidence="11 21" id="KW-0472">Membrane</keyword>
<evidence type="ECO:0000256" key="12">
    <source>
        <dbReference type="ARBA" id="ARBA00023306"/>
    </source>
</evidence>
<feature type="transmembrane region" description="Helical" evidence="21">
    <location>
        <begin position="142"/>
        <end position="160"/>
    </location>
</feature>
<evidence type="ECO:0000256" key="15">
    <source>
        <dbReference type="ARBA" id="ARBA00033270"/>
    </source>
</evidence>
<dbReference type="InterPro" id="IPR018365">
    <property type="entry name" value="Cell_cycle_FtsW-rel_CS"/>
</dbReference>
<comment type="caution">
    <text evidence="22">The sequence shown here is derived from an EMBL/GenBank/DDBJ whole genome shotgun (WGS) entry which is preliminary data.</text>
</comment>
<evidence type="ECO:0000256" key="1">
    <source>
        <dbReference type="ARBA" id="ARBA00004651"/>
    </source>
</evidence>
<feature type="transmembrane region" description="Helical" evidence="21">
    <location>
        <begin position="267"/>
        <end position="288"/>
    </location>
</feature>
<feature type="transmembrane region" description="Helical" evidence="21">
    <location>
        <begin position="190"/>
        <end position="208"/>
    </location>
</feature>